<dbReference type="Proteomes" id="UP000188268">
    <property type="component" value="Unassembled WGS sequence"/>
</dbReference>
<dbReference type="EMBL" id="AWWV01006111">
    <property type="protein sequence ID" value="OMP03182.1"/>
    <property type="molecule type" value="Genomic_DNA"/>
</dbReference>
<comment type="caution">
    <text evidence="1">The sequence shown here is derived from an EMBL/GenBank/DDBJ whole genome shotgun (WGS) entry which is preliminary data.</text>
</comment>
<accession>A0A1R3K7X5</accession>
<gene>
    <name evidence="1" type="ORF">CCACVL1_02512</name>
</gene>
<organism evidence="1 2">
    <name type="scientific">Corchorus capsularis</name>
    <name type="common">Jute</name>
    <dbReference type="NCBI Taxonomy" id="210143"/>
    <lineage>
        <taxon>Eukaryota</taxon>
        <taxon>Viridiplantae</taxon>
        <taxon>Streptophyta</taxon>
        <taxon>Embryophyta</taxon>
        <taxon>Tracheophyta</taxon>
        <taxon>Spermatophyta</taxon>
        <taxon>Magnoliopsida</taxon>
        <taxon>eudicotyledons</taxon>
        <taxon>Gunneridae</taxon>
        <taxon>Pentapetalae</taxon>
        <taxon>rosids</taxon>
        <taxon>malvids</taxon>
        <taxon>Malvales</taxon>
        <taxon>Malvaceae</taxon>
        <taxon>Grewioideae</taxon>
        <taxon>Apeibeae</taxon>
        <taxon>Corchorus</taxon>
    </lineage>
</organism>
<name>A0A1R3K7X5_COCAP</name>
<evidence type="ECO:0000313" key="1">
    <source>
        <dbReference type="EMBL" id="OMP03182.1"/>
    </source>
</evidence>
<sequence>MDLDVRNRGTSGFIWGEWRFSEMKVQR</sequence>
<dbReference type="AlphaFoldDB" id="A0A1R3K7X5"/>
<dbReference type="Gramene" id="OMP03182">
    <property type="protein sequence ID" value="OMP03182"/>
    <property type="gene ID" value="CCACVL1_02512"/>
</dbReference>
<evidence type="ECO:0000313" key="2">
    <source>
        <dbReference type="Proteomes" id="UP000188268"/>
    </source>
</evidence>
<protein>
    <submittedName>
        <fullName evidence="1">Uncharacterized protein</fullName>
    </submittedName>
</protein>
<reference evidence="1 2" key="1">
    <citation type="submission" date="2013-09" db="EMBL/GenBank/DDBJ databases">
        <title>Corchorus capsularis genome sequencing.</title>
        <authorList>
            <person name="Alam M."/>
            <person name="Haque M.S."/>
            <person name="Islam M.S."/>
            <person name="Emdad E.M."/>
            <person name="Islam M.M."/>
            <person name="Ahmed B."/>
            <person name="Halim A."/>
            <person name="Hossen Q.M.M."/>
            <person name="Hossain M.Z."/>
            <person name="Ahmed R."/>
            <person name="Khan M.M."/>
            <person name="Islam R."/>
            <person name="Rashid M.M."/>
            <person name="Khan S.A."/>
            <person name="Rahman M.S."/>
            <person name="Alam M."/>
        </authorList>
    </citation>
    <scope>NUCLEOTIDE SEQUENCE [LARGE SCALE GENOMIC DNA]</scope>
    <source>
        <strain evidence="2">cv. CVL-1</strain>
        <tissue evidence="1">Whole seedling</tissue>
    </source>
</reference>
<keyword evidence="2" id="KW-1185">Reference proteome</keyword>
<proteinExistence type="predicted"/>